<reference evidence="1" key="1">
    <citation type="submission" date="2020-07" db="EMBL/GenBank/DDBJ databases">
        <title>Huge and variable diversity of episymbiotic CPR bacteria and DPANN archaea in groundwater ecosystems.</title>
        <authorList>
            <person name="He C.Y."/>
            <person name="Keren R."/>
            <person name="Whittaker M."/>
            <person name="Farag I.F."/>
            <person name="Doudna J."/>
            <person name="Cate J.H.D."/>
            <person name="Banfield J.F."/>
        </authorList>
    </citation>
    <scope>NUCLEOTIDE SEQUENCE</scope>
    <source>
        <strain evidence="1">NC_groundwater_1520_Pr4_B-0.1um_53_5</strain>
    </source>
</reference>
<dbReference type="Proteomes" id="UP000736328">
    <property type="component" value="Unassembled WGS sequence"/>
</dbReference>
<dbReference type="AlphaFoldDB" id="A0A933I8T0"/>
<evidence type="ECO:0000313" key="1">
    <source>
        <dbReference type="EMBL" id="MBI4726700.1"/>
    </source>
</evidence>
<protein>
    <submittedName>
        <fullName evidence="1">Four helix bundle protein</fullName>
    </submittedName>
</protein>
<dbReference type="PANTHER" id="PTHR38471">
    <property type="entry name" value="FOUR HELIX BUNDLE PROTEIN"/>
    <property type="match status" value="1"/>
</dbReference>
<evidence type="ECO:0000313" key="2">
    <source>
        <dbReference type="Proteomes" id="UP000736328"/>
    </source>
</evidence>
<accession>A0A933I8T0</accession>
<dbReference type="Pfam" id="PF05635">
    <property type="entry name" value="23S_rRNA_IVP"/>
    <property type="match status" value="1"/>
</dbReference>
<dbReference type="SUPFAM" id="SSF158446">
    <property type="entry name" value="IVS-encoded protein-like"/>
    <property type="match status" value="1"/>
</dbReference>
<dbReference type="InterPro" id="IPR012657">
    <property type="entry name" value="23S_rRNA-intervening_sequence"/>
</dbReference>
<dbReference type="NCBIfam" id="TIGR02436">
    <property type="entry name" value="four helix bundle protein"/>
    <property type="match status" value="1"/>
</dbReference>
<dbReference type="CDD" id="cd16377">
    <property type="entry name" value="23S_rRNA_IVP_like"/>
    <property type="match status" value="1"/>
</dbReference>
<dbReference type="InterPro" id="IPR036583">
    <property type="entry name" value="23S_rRNA_IVS_sf"/>
</dbReference>
<dbReference type="Gene3D" id="1.20.1440.60">
    <property type="entry name" value="23S rRNA-intervening sequence"/>
    <property type="match status" value="1"/>
</dbReference>
<dbReference type="EMBL" id="JACQXR010000074">
    <property type="protein sequence ID" value="MBI4726700.1"/>
    <property type="molecule type" value="Genomic_DNA"/>
</dbReference>
<gene>
    <name evidence="1" type="ORF">HY768_05685</name>
</gene>
<comment type="caution">
    <text evidence="1">The sequence shown here is derived from an EMBL/GenBank/DDBJ whole genome shotgun (WGS) entry which is preliminary data.</text>
</comment>
<proteinExistence type="predicted"/>
<dbReference type="PANTHER" id="PTHR38471:SF2">
    <property type="entry name" value="FOUR HELIX BUNDLE PROTEIN"/>
    <property type="match status" value="1"/>
</dbReference>
<name>A0A933I8T0_UNCT6</name>
<organism evidence="1 2">
    <name type="scientific">candidate division TA06 bacterium</name>
    <dbReference type="NCBI Taxonomy" id="2250710"/>
    <lineage>
        <taxon>Bacteria</taxon>
        <taxon>Bacteria division TA06</taxon>
    </lineage>
</organism>
<sequence length="126" mass="14431">MNKFRDLKVYQKGVKFSHYVYELTSGFPKSEIFGLTFQLRRASCSIVLNIAEGAGSDSSREFVRYLEHSQRSTFEMMAGMDVAKEIGYVKLTEYDACQQELTEISVMLKGLQRSLKKKTITSNVQH</sequence>